<accession>A0AAX4MX22</accession>
<sequence>MGEVESTKVCVICGNVEPPFWWLSEDINPCIPCAPDGLPRQFQPSLAAALEAWGQLEGCDDLPTGT</sequence>
<proteinExistence type="predicted"/>
<organism evidence="1 2">
    <name type="scientific">Pseudomonas phage vB_PpuM-KoPa-4</name>
    <dbReference type="NCBI Taxonomy" id="3132618"/>
    <lineage>
        <taxon>Viruses</taxon>
        <taxon>Duplodnaviria</taxon>
        <taxon>Heunggongvirae</taxon>
        <taxon>Uroviricota</taxon>
        <taxon>Caudoviricetes</taxon>
        <taxon>Vandenendeviridae</taxon>
        <taxon>Gorskivirinae</taxon>
        <taxon>Tartuvirus</taxon>
        <taxon>Tartuvirus kopa4</taxon>
    </lineage>
</organism>
<protein>
    <submittedName>
        <fullName evidence="1">Uncharacterized protein</fullName>
    </submittedName>
</protein>
<keyword evidence="2" id="KW-1185">Reference proteome</keyword>
<dbReference type="EMBL" id="PP496414">
    <property type="protein sequence ID" value="WYV99295.1"/>
    <property type="molecule type" value="Genomic_DNA"/>
</dbReference>
<reference evidence="1" key="1">
    <citation type="submission" date="2024-03" db="EMBL/GenBank/DDBJ databases">
        <title>Isolation and characterization of a phage collection against Pseudomonas putida.</title>
        <authorList>
            <person name="Brauer A."/>
            <person name="Rosendahl S."/>
            <person name="Kangsep A."/>
            <person name="Rikberg R."/>
            <person name="Lewanczyk A.C."/>
            <person name="Horak R."/>
            <person name="Tamman H."/>
        </authorList>
    </citation>
    <scope>NUCLEOTIDE SEQUENCE</scope>
</reference>
<evidence type="ECO:0000313" key="2">
    <source>
        <dbReference type="Proteomes" id="UP001433872"/>
    </source>
</evidence>
<evidence type="ECO:0000313" key="1">
    <source>
        <dbReference type="EMBL" id="WYV99295.1"/>
    </source>
</evidence>
<dbReference type="Proteomes" id="UP001433872">
    <property type="component" value="Segment"/>
</dbReference>
<gene>
    <name evidence="1" type="ORF">KoPa4_00127</name>
</gene>
<name>A0AAX4MX22_9CAUD</name>